<evidence type="ECO:0000313" key="8">
    <source>
        <dbReference type="Proteomes" id="UP000187609"/>
    </source>
</evidence>
<keyword evidence="6" id="KW-0456">Lyase</keyword>
<evidence type="ECO:0000313" key="7">
    <source>
        <dbReference type="EMBL" id="OIT32982.1"/>
    </source>
</evidence>
<dbReference type="Pfam" id="PF00274">
    <property type="entry name" value="Glycolytic"/>
    <property type="match status" value="1"/>
</dbReference>
<dbReference type="Gramene" id="OIT32982">
    <property type="protein sequence ID" value="OIT32982"/>
    <property type="gene ID" value="A4A49_10565"/>
</dbReference>
<evidence type="ECO:0000256" key="4">
    <source>
        <dbReference type="ARBA" id="ARBA00013068"/>
    </source>
</evidence>
<evidence type="ECO:0000256" key="5">
    <source>
        <dbReference type="ARBA" id="ARBA00023152"/>
    </source>
</evidence>
<comment type="pathway">
    <text evidence="2">Carbohydrate degradation; glycolysis; D-glyceraldehyde 3-phosphate and glycerone phosphate from D-glucose: step 4/4.</text>
</comment>
<dbReference type="EC" id="4.1.2.13" evidence="4"/>
<keyword evidence="5" id="KW-0324">Glycolysis</keyword>
<dbReference type="PANTHER" id="PTHR11627">
    <property type="entry name" value="FRUCTOSE-BISPHOSPHATE ALDOLASE"/>
    <property type="match status" value="1"/>
</dbReference>
<sequence>MDQFLPPYGCYNDPRARHPWLNAIVNAPATALGSRLANLPHDFNYAPYQSPNSSGYCNSRYEAYYMGYQQQFKPTNPLYTSNFSPHQPWQAGSSPSVPYAYQPSEFTMAFSKFSTTEAVPDRSVAVDFQSGNMGFLPSREMVRTDHCSEYNPPHLSFQPQQPCVKRVIHDSTPVNFLTKEAIPTAADRENSNHRSEYSLPFLPFQQQHFCFDFCFDTVFESSLPSEFLIDDGILKGSNSSISIHADERRTNLIDVAIPEMFDGMPTDKVLMPSDKSIPISEGRQENEALAVEEETSYEDDEMGTGQYELIGKEKECITGEVESTPAMYSKVEKKVFDESSLRVDKSSISLPILSKPSLNLKQPSQAFIVEDPNAFSFNSVGKEYVTKFGQSIAPTNSKKKEDEVLGENVSSEELSIHDVVINKESHDVEVVVKVACVLPIVKPEILVDGSDDINKHTDTTEPVPATCYKALNDYHIFLESTWLKPNMFTFGYEFSKHQR</sequence>
<dbReference type="GO" id="GO:0006096">
    <property type="term" value="P:glycolytic process"/>
    <property type="evidence" value="ECO:0007669"/>
    <property type="project" value="UniProtKB-UniPathway"/>
</dbReference>
<reference evidence="7" key="1">
    <citation type="submission" date="2016-11" db="EMBL/GenBank/DDBJ databases">
        <title>The genome of Nicotiana attenuata.</title>
        <authorList>
            <person name="Xu S."/>
            <person name="Brockmoeller T."/>
            <person name="Gaquerel E."/>
            <person name="Navarro A."/>
            <person name="Kuhl H."/>
            <person name="Gase K."/>
            <person name="Ling Z."/>
            <person name="Zhou W."/>
            <person name="Kreitzer C."/>
            <person name="Stanke M."/>
            <person name="Tang H."/>
            <person name="Lyons E."/>
            <person name="Pandey P."/>
            <person name="Pandey S.P."/>
            <person name="Timmermann B."/>
            <person name="Baldwin I.T."/>
        </authorList>
    </citation>
    <scope>NUCLEOTIDE SEQUENCE [LARGE SCALE GENOMIC DNA]</scope>
    <source>
        <strain evidence="7">UT</strain>
    </source>
</reference>
<keyword evidence="8" id="KW-1185">Reference proteome</keyword>
<evidence type="ECO:0000256" key="1">
    <source>
        <dbReference type="ARBA" id="ARBA00000441"/>
    </source>
</evidence>
<dbReference type="InterPro" id="IPR013785">
    <property type="entry name" value="Aldolase_TIM"/>
</dbReference>
<dbReference type="STRING" id="49451.A0A314KUN8"/>
<evidence type="ECO:0000256" key="6">
    <source>
        <dbReference type="ARBA" id="ARBA00023239"/>
    </source>
</evidence>
<gene>
    <name evidence="7" type="primary">ALF</name>
    <name evidence="7" type="ORF">A4A49_10565</name>
</gene>
<dbReference type="SUPFAM" id="SSF51569">
    <property type="entry name" value="Aldolase"/>
    <property type="match status" value="1"/>
</dbReference>
<proteinExistence type="inferred from homology"/>
<dbReference type="UniPathway" id="UPA00109">
    <property type="reaction ID" value="UER00183"/>
</dbReference>
<dbReference type="EMBL" id="MJEQ01000962">
    <property type="protein sequence ID" value="OIT32982.1"/>
    <property type="molecule type" value="Genomic_DNA"/>
</dbReference>
<name>A0A314KUN8_NICAT</name>
<dbReference type="Proteomes" id="UP000187609">
    <property type="component" value="Unassembled WGS sequence"/>
</dbReference>
<protein>
    <recommendedName>
        <fullName evidence="4">fructose-bisphosphate aldolase</fullName>
        <ecNumber evidence="4">4.1.2.13</ecNumber>
    </recommendedName>
</protein>
<dbReference type="InterPro" id="IPR000741">
    <property type="entry name" value="FBA_I"/>
</dbReference>
<evidence type="ECO:0000256" key="2">
    <source>
        <dbReference type="ARBA" id="ARBA00004714"/>
    </source>
</evidence>
<comment type="similarity">
    <text evidence="3">Belongs to the class I fructose-bisphosphate aldolase family.</text>
</comment>
<comment type="caution">
    <text evidence="7">The sequence shown here is derived from an EMBL/GenBank/DDBJ whole genome shotgun (WGS) entry which is preliminary data.</text>
</comment>
<accession>A0A314KUN8</accession>
<evidence type="ECO:0000256" key="3">
    <source>
        <dbReference type="ARBA" id="ARBA00010387"/>
    </source>
</evidence>
<organism evidence="7 8">
    <name type="scientific">Nicotiana attenuata</name>
    <name type="common">Coyote tobacco</name>
    <dbReference type="NCBI Taxonomy" id="49451"/>
    <lineage>
        <taxon>Eukaryota</taxon>
        <taxon>Viridiplantae</taxon>
        <taxon>Streptophyta</taxon>
        <taxon>Embryophyta</taxon>
        <taxon>Tracheophyta</taxon>
        <taxon>Spermatophyta</taxon>
        <taxon>Magnoliopsida</taxon>
        <taxon>eudicotyledons</taxon>
        <taxon>Gunneridae</taxon>
        <taxon>Pentapetalae</taxon>
        <taxon>asterids</taxon>
        <taxon>lamiids</taxon>
        <taxon>Solanales</taxon>
        <taxon>Solanaceae</taxon>
        <taxon>Nicotianoideae</taxon>
        <taxon>Nicotianeae</taxon>
        <taxon>Nicotiana</taxon>
    </lineage>
</organism>
<comment type="catalytic activity">
    <reaction evidence="1">
        <text>beta-D-fructose 1,6-bisphosphate = D-glyceraldehyde 3-phosphate + dihydroxyacetone phosphate</text>
        <dbReference type="Rhea" id="RHEA:14729"/>
        <dbReference type="ChEBI" id="CHEBI:32966"/>
        <dbReference type="ChEBI" id="CHEBI:57642"/>
        <dbReference type="ChEBI" id="CHEBI:59776"/>
        <dbReference type="EC" id="4.1.2.13"/>
    </reaction>
</comment>
<dbReference type="AlphaFoldDB" id="A0A314KUN8"/>
<dbReference type="Gene3D" id="3.20.20.70">
    <property type="entry name" value="Aldolase class I"/>
    <property type="match status" value="1"/>
</dbReference>
<dbReference type="GO" id="GO:0004332">
    <property type="term" value="F:fructose-bisphosphate aldolase activity"/>
    <property type="evidence" value="ECO:0007669"/>
    <property type="project" value="UniProtKB-EC"/>
</dbReference>